<evidence type="ECO:0000256" key="10">
    <source>
        <dbReference type="ARBA" id="ARBA00023136"/>
    </source>
</evidence>
<dbReference type="OrthoDB" id="10260134at2759"/>
<evidence type="ECO:0000256" key="12">
    <source>
        <dbReference type="RuleBase" id="RU000581"/>
    </source>
</evidence>
<comment type="subcellular location">
    <subcellularLocation>
        <location evidence="1">Membrane</location>
        <topology evidence="1">Multi-pass membrane protein</topology>
    </subcellularLocation>
</comment>
<dbReference type="InterPro" id="IPR005804">
    <property type="entry name" value="FA_desaturase_dom"/>
</dbReference>
<dbReference type="GO" id="GO:0006636">
    <property type="term" value="P:unsaturated fatty acid biosynthetic process"/>
    <property type="evidence" value="ECO:0007669"/>
    <property type="project" value="TreeGrafter"/>
</dbReference>
<evidence type="ECO:0000256" key="4">
    <source>
        <dbReference type="ARBA" id="ARBA00022692"/>
    </source>
</evidence>
<dbReference type="GO" id="GO:0005789">
    <property type="term" value="C:endoplasmic reticulum membrane"/>
    <property type="evidence" value="ECO:0007669"/>
    <property type="project" value="TreeGrafter"/>
</dbReference>
<dbReference type="GeneID" id="107220539"/>
<keyword evidence="8" id="KW-0408">Iron</keyword>
<keyword evidence="6 13" id="KW-1133">Transmembrane helix</keyword>
<evidence type="ECO:0000256" key="1">
    <source>
        <dbReference type="ARBA" id="ARBA00004141"/>
    </source>
</evidence>
<keyword evidence="7 12" id="KW-0560">Oxidoreductase</keyword>
<feature type="transmembrane region" description="Helical" evidence="13">
    <location>
        <begin position="71"/>
        <end position="90"/>
    </location>
</feature>
<keyword evidence="9" id="KW-0443">Lipid metabolism</keyword>
<keyword evidence="11 12" id="KW-0275">Fatty acid biosynthesis</keyword>
<accession>A0A6J0BIX2</accession>
<evidence type="ECO:0000256" key="11">
    <source>
        <dbReference type="ARBA" id="ARBA00023160"/>
    </source>
</evidence>
<comment type="cofactor">
    <cofactor evidence="12">
        <name>Fe(2+)</name>
        <dbReference type="ChEBI" id="CHEBI:29033"/>
    </cofactor>
</comment>
<keyword evidence="15" id="KW-1185">Reference proteome</keyword>
<dbReference type="PANTHER" id="PTHR11351:SF31">
    <property type="entry name" value="DESATURASE 1, ISOFORM A-RELATED"/>
    <property type="match status" value="1"/>
</dbReference>
<dbReference type="CDD" id="cd03505">
    <property type="entry name" value="Delta9-FADS-like"/>
    <property type="match status" value="1"/>
</dbReference>
<name>A0A6J0BIX2_NEOLC</name>
<dbReference type="RefSeq" id="XP_015514670.2">
    <property type="nucleotide sequence ID" value="XM_015659184.2"/>
</dbReference>
<dbReference type="GO" id="GO:0004768">
    <property type="term" value="F:stearoyl-CoA 9-desaturase activity"/>
    <property type="evidence" value="ECO:0007669"/>
    <property type="project" value="TreeGrafter"/>
</dbReference>
<reference evidence="16" key="1">
    <citation type="submission" date="2025-08" db="UniProtKB">
        <authorList>
            <consortium name="RefSeq"/>
        </authorList>
    </citation>
    <scope>IDENTIFICATION</scope>
    <source>
        <tissue evidence="16">Thorax and Abdomen</tissue>
    </source>
</reference>
<comment type="similarity">
    <text evidence="2 12">Belongs to the fatty acid desaturase type 1 family.</text>
</comment>
<evidence type="ECO:0000256" key="13">
    <source>
        <dbReference type="SAM" id="Phobius"/>
    </source>
</evidence>
<comment type="domain">
    <text evidence="12">The histidine box domains are involved in binding the catalytic metal ions.</text>
</comment>
<evidence type="ECO:0000256" key="9">
    <source>
        <dbReference type="ARBA" id="ARBA00023098"/>
    </source>
</evidence>
<proteinExistence type="inferred from homology"/>
<gene>
    <name evidence="16" type="primary">LOC107220539</name>
</gene>
<keyword evidence="5" id="KW-0276">Fatty acid metabolism</keyword>
<organism evidence="16">
    <name type="scientific">Neodiprion lecontei</name>
    <name type="common">Redheaded pine sawfly</name>
    <dbReference type="NCBI Taxonomy" id="441921"/>
    <lineage>
        <taxon>Eukaryota</taxon>
        <taxon>Metazoa</taxon>
        <taxon>Ecdysozoa</taxon>
        <taxon>Arthropoda</taxon>
        <taxon>Hexapoda</taxon>
        <taxon>Insecta</taxon>
        <taxon>Pterygota</taxon>
        <taxon>Neoptera</taxon>
        <taxon>Endopterygota</taxon>
        <taxon>Hymenoptera</taxon>
        <taxon>Tenthredinoidea</taxon>
        <taxon>Diprionidae</taxon>
        <taxon>Diprioninae</taxon>
        <taxon>Neodiprion</taxon>
    </lineage>
</organism>
<protein>
    <submittedName>
        <fullName evidence="16">Stearoyl-CoA desaturase 5 isoform X1</fullName>
    </submittedName>
</protein>
<dbReference type="InParanoid" id="A0A6J0BIX2"/>
<evidence type="ECO:0000256" key="7">
    <source>
        <dbReference type="ARBA" id="ARBA00023002"/>
    </source>
</evidence>
<keyword evidence="10 13" id="KW-0472">Membrane</keyword>
<evidence type="ECO:0000256" key="3">
    <source>
        <dbReference type="ARBA" id="ARBA00022516"/>
    </source>
</evidence>
<evidence type="ECO:0000259" key="14">
    <source>
        <dbReference type="Pfam" id="PF00487"/>
    </source>
</evidence>
<keyword evidence="3 12" id="KW-0444">Lipid biosynthesis</keyword>
<dbReference type="InterPro" id="IPR015876">
    <property type="entry name" value="Acyl-CoA_DS"/>
</dbReference>
<evidence type="ECO:0000313" key="16">
    <source>
        <dbReference type="RefSeq" id="XP_015514670.2"/>
    </source>
</evidence>
<evidence type="ECO:0000313" key="15">
    <source>
        <dbReference type="Proteomes" id="UP000829291"/>
    </source>
</evidence>
<feature type="domain" description="Fatty acid desaturase" evidence="14">
    <location>
        <begin position="68"/>
        <end position="275"/>
    </location>
</feature>
<dbReference type="AlphaFoldDB" id="A0A6J0BIX2"/>
<feature type="transmembrane region" description="Helical" evidence="13">
    <location>
        <begin position="221"/>
        <end position="241"/>
    </location>
</feature>
<feature type="transmembrane region" description="Helical" evidence="13">
    <location>
        <begin position="102"/>
        <end position="124"/>
    </location>
</feature>
<sequence length="342" mass="40032">MLSDENYVLEESRKTVFSKSEDLKPIKSGQIRQNIIWKYVLHLLLFHVGFVFACSVYAFGLSAVRIKWLTVLWVPMYYFIGELGVAAGAHRLWSHRAYKANLGLRIALMLMYAAAGLYCIFHWVKDHRIHHKYSETDADPHNAKRGFFFSHIGWLMVERHPEYLRRQKELDLSDIIADPVVMFNRKYENELYIMFCFVIPTAVPVIFWGETLLHAILTQCFIRYVLILNAIWSVNSFAHLWGHRPYNRVINPAENSIVSLVACGEGSHNYHHTFPWDYKASEWPYMRFNVTTLCIDAFSKMMWAYDLREASPAFVQKVMEEIGDKYNESSLIHQDGYNPIDT</sequence>
<evidence type="ECO:0000256" key="2">
    <source>
        <dbReference type="ARBA" id="ARBA00009295"/>
    </source>
</evidence>
<keyword evidence="4 12" id="KW-0812">Transmembrane</keyword>
<feature type="transmembrane region" description="Helical" evidence="13">
    <location>
        <begin position="39"/>
        <end position="59"/>
    </location>
</feature>
<dbReference type="Proteomes" id="UP000829291">
    <property type="component" value="Chromosome 4"/>
</dbReference>
<dbReference type="Pfam" id="PF00487">
    <property type="entry name" value="FA_desaturase"/>
    <property type="match status" value="1"/>
</dbReference>
<feature type="transmembrane region" description="Helical" evidence="13">
    <location>
        <begin position="191"/>
        <end position="209"/>
    </location>
</feature>
<dbReference type="PRINTS" id="PR00075">
    <property type="entry name" value="FACDDSATRASE"/>
</dbReference>
<dbReference type="PANTHER" id="PTHR11351">
    <property type="entry name" value="ACYL-COA DESATURASE"/>
    <property type="match status" value="1"/>
</dbReference>
<dbReference type="KEGG" id="nlo:107220539"/>
<evidence type="ECO:0000256" key="5">
    <source>
        <dbReference type="ARBA" id="ARBA00022832"/>
    </source>
</evidence>
<evidence type="ECO:0000256" key="6">
    <source>
        <dbReference type="ARBA" id="ARBA00022989"/>
    </source>
</evidence>
<dbReference type="GO" id="GO:0005506">
    <property type="term" value="F:iron ion binding"/>
    <property type="evidence" value="ECO:0007669"/>
    <property type="project" value="TreeGrafter"/>
</dbReference>
<evidence type="ECO:0000256" key="8">
    <source>
        <dbReference type="ARBA" id="ARBA00023004"/>
    </source>
</evidence>